<dbReference type="InterPro" id="IPR012347">
    <property type="entry name" value="Ferritin-like"/>
</dbReference>
<protein>
    <submittedName>
        <fullName evidence="1">DUF3231 family protein</fullName>
    </submittedName>
</protein>
<gene>
    <name evidence="1" type="ORF">SM124_18370</name>
</gene>
<dbReference type="Proteomes" id="UP001290455">
    <property type="component" value="Unassembled WGS sequence"/>
</dbReference>
<comment type="caution">
    <text evidence="1">The sequence shown here is derived from an EMBL/GenBank/DDBJ whole genome shotgun (WGS) entry which is preliminary data.</text>
</comment>
<evidence type="ECO:0000313" key="2">
    <source>
        <dbReference type="Proteomes" id="UP001290455"/>
    </source>
</evidence>
<reference evidence="1 2" key="1">
    <citation type="submission" date="2023-11" db="EMBL/GenBank/DDBJ databases">
        <title>Bacillus jintuensis, isolated from a mudflat on the Beibu Gulf coast.</title>
        <authorList>
            <person name="Li M."/>
        </authorList>
    </citation>
    <scope>NUCLEOTIDE SEQUENCE [LARGE SCALE GENOMIC DNA]</scope>
    <source>
        <strain evidence="1 2">31A1R</strain>
    </source>
</reference>
<keyword evidence="2" id="KW-1185">Reference proteome</keyword>
<dbReference type="EMBL" id="JAXOFX010000015">
    <property type="protein sequence ID" value="MDZ5473686.1"/>
    <property type="molecule type" value="Genomic_DNA"/>
</dbReference>
<dbReference type="RefSeq" id="WP_322447978.1">
    <property type="nucleotide sequence ID" value="NZ_JAXOFX010000015.1"/>
</dbReference>
<organism evidence="1 2">
    <name type="scientific">Robertmurraya mangrovi</name>
    <dbReference type="NCBI Taxonomy" id="3098077"/>
    <lineage>
        <taxon>Bacteria</taxon>
        <taxon>Bacillati</taxon>
        <taxon>Bacillota</taxon>
        <taxon>Bacilli</taxon>
        <taxon>Bacillales</taxon>
        <taxon>Bacillaceae</taxon>
        <taxon>Robertmurraya</taxon>
    </lineage>
</organism>
<sequence length="329" mass="37757">MPEQPYLASSEIGVLWMTYQQKTMLLQMLEYFIEKADDQEAREIMTSLYGEIRTYPDKIRELFEFEGVSVPVGFTPQDVDKHVPKLYDNGFDIIFIRMIKEISMGMHTLNITMAYRKDIIMLFRELTALTQKYYDKCTQYLLEKGLMTRSPYVTTQKGIEFVDNKSYLGGFNPISGKRPLNTVELAHIYHAIESNITGMQMIFGYAQVAKTREVREYFEKGGEIAKNIIAELTEILLENDLQVPGTPGGNLTTSKESPFSDKIMMYCVSLFCSFSLGGNSLGTSFSLRNDLPAKFSVFMKDIFQFAHEGAKIMIRHGWMEEPPQTELKK</sequence>
<accession>A0ABU5J2W5</accession>
<dbReference type="Pfam" id="PF11553">
    <property type="entry name" value="DUF3231"/>
    <property type="match status" value="2"/>
</dbReference>
<proteinExistence type="predicted"/>
<dbReference type="InterPro" id="IPR021617">
    <property type="entry name" value="DUF3231"/>
</dbReference>
<evidence type="ECO:0000313" key="1">
    <source>
        <dbReference type="EMBL" id="MDZ5473686.1"/>
    </source>
</evidence>
<dbReference type="Gene3D" id="1.20.1260.10">
    <property type="match status" value="2"/>
</dbReference>
<name>A0ABU5J2W5_9BACI</name>